<evidence type="ECO:0000313" key="5">
    <source>
        <dbReference type="Proteomes" id="UP000587527"/>
    </source>
</evidence>
<dbReference type="SUPFAM" id="SSF46894">
    <property type="entry name" value="C-terminal effector domain of the bipartite response regulators"/>
    <property type="match status" value="1"/>
</dbReference>
<protein>
    <submittedName>
        <fullName evidence="4">DNA-binding CsgD family transcriptional regulator</fullName>
    </submittedName>
</protein>
<dbReference type="Pfam" id="PF00196">
    <property type="entry name" value="GerE"/>
    <property type="match status" value="1"/>
</dbReference>
<dbReference type="PROSITE" id="PS50043">
    <property type="entry name" value="HTH_LUXR_2"/>
    <property type="match status" value="1"/>
</dbReference>
<dbReference type="PROSITE" id="PS00622">
    <property type="entry name" value="HTH_LUXR_1"/>
    <property type="match status" value="1"/>
</dbReference>
<dbReference type="GO" id="GO:0005524">
    <property type="term" value="F:ATP binding"/>
    <property type="evidence" value="ECO:0007669"/>
    <property type="project" value="UniProtKB-KW"/>
</dbReference>
<dbReference type="SMART" id="SM00421">
    <property type="entry name" value="HTH_LUXR"/>
    <property type="match status" value="1"/>
</dbReference>
<dbReference type="SUPFAM" id="SSF52540">
    <property type="entry name" value="P-loop containing nucleoside triphosphate hydrolases"/>
    <property type="match status" value="1"/>
</dbReference>
<dbReference type="Gene3D" id="1.10.10.10">
    <property type="entry name" value="Winged helix-like DNA-binding domain superfamily/Winged helix DNA-binding domain"/>
    <property type="match status" value="1"/>
</dbReference>
<dbReference type="GO" id="GO:0003677">
    <property type="term" value="F:DNA binding"/>
    <property type="evidence" value="ECO:0007669"/>
    <property type="project" value="UniProtKB-KW"/>
</dbReference>
<evidence type="ECO:0000256" key="2">
    <source>
        <dbReference type="ARBA" id="ARBA00022840"/>
    </source>
</evidence>
<comment type="caution">
    <text evidence="4">The sequence shown here is derived from an EMBL/GenBank/DDBJ whole genome shotgun (WGS) entry which is preliminary data.</text>
</comment>
<evidence type="ECO:0000259" key="3">
    <source>
        <dbReference type="PROSITE" id="PS50043"/>
    </source>
</evidence>
<evidence type="ECO:0000313" key="4">
    <source>
        <dbReference type="EMBL" id="MBB5868298.1"/>
    </source>
</evidence>
<dbReference type="GO" id="GO:0006355">
    <property type="term" value="P:regulation of DNA-templated transcription"/>
    <property type="evidence" value="ECO:0007669"/>
    <property type="project" value="InterPro"/>
</dbReference>
<feature type="domain" description="HTH luxR-type" evidence="3">
    <location>
        <begin position="848"/>
        <end position="910"/>
    </location>
</feature>
<name>A0A841BLR2_9ACTN</name>
<dbReference type="InterPro" id="IPR000792">
    <property type="entry name" value="Tscrpt_reg_LuxR_C"/>
</dbReference>
<dbReference type="Pfam" id="PF13191">
    <property type="entry name" value="AAA_16"/>
    <property type="match status" value="1"/>
</dbReference>
<dbReference type="GO" id="GO:0005737">
    <property type="term" value="C:cytoplasm"/>
    <property type="evidence" value="ECO:0007669"/>
    <property type="project" value="TreeGrafter"/>
</dbReference>
<dbReference type="PANTHER" id="PTHR16305:SF35">
    <property type="entry name" value="TRANSCRIPTIONAL ACTIVATOR DOMAIN"/>
    <property type="match status" value="1"/>
</dbReference>
<sequence length="910" mass="95793">MQILPLRGRDRELAAISALVERARHGRGGALLLTGEAGLGKTTLLAVAEQATAHAMQRQGGTGTLLATAGLGDEAGLPYAALQRLVEPLLDRVDGLVPHQARVLRRALTGGGCPDSDRLALCMAVLDLLGGAGPLLCLADDLHDMDPPSVEAIVFSARRLGHLPVAMLLASRDDAPAAGLTTIGLAPLTSCDVALLLNDVLDGPVDGTVPAALTRVAQGNPQAVIELAGLLTPQQRTGQAPLPEELPVDGELGRAYRLEVSRLPAETRWLLLLAAAEPGLDAGTLTRAAEACGIDVAALAPAERRGLVEVGATVAFGHPLVRTLSYLDAPLAQRRAAHRVLARVLHGHDQRLRRAVHSAAAVSGPDPVLATELEQAARGGDYTQASAALERAAELSATPDDAAARLVTAARYAWLGGHPHRARQLLTSARPVADGPAELLAGEIELRAGATATAIDALIRAADLLAGSRRDLAAAALLRAGEAACFAGDHARYVELADRVAGWRRPGDDPRLQVVYEHIAGFAATFTGEHVAASHHLQRVAELADEIGDSGPLASAAASALFTGDTAAAHRHAAKAVRIARDRGDLAALPLALSMLAYAEFWFGRYAVAEAVCLDGVAAARAGGQENYAGDHLGMLAVLAALRGERALVAQRLAEITVPPGALSRPRALGRWALAVLDILDGRPQEAVERLLSIADPATGAGHVIVQIMATPWLVEAACRAEEPERAAPALAAFDQWALTIGEPGRRALSARCHALMAPRGSEEAWRGFAEAVALHLAGEGEFERARTELHYGQELRRSRRPRDAREHLRRALEAFDQLSLPAWTEQARSELRAAGEAIATAPTITTPPATAQALTAQQLTIARLVASGATNREVADRLFLSPRTVDHHLRNIFSRLGVRSRTELARTLS</sequence>
<evidence type="ECO:0000256" key="1">
    <source>
        <dbReference type="ARBA" id="ARBA00022741"/>
    </source>
</evidence>
<organism evidence="4 5">
    <name type="scientific">Allocatelliglobosispora scoriae</name>
    <dbReference type="NCBI Taxonomy" id="643052"/>
    <lineage>
        <taxon>Bacteria</taxon>
        <taxon>Bacillati</taxon>
        <taxon>Actinomycetota</taxon>
        <taxon>Actinomycetes</taxon>
        <taxon>Micromonosporales</taxon>
        <taxon>Micromonosporaceae</taxon>
        <taxon>Allocatelliglobosispora</taxon>
    </lineage>
</organism>
<dbReference type="RefSeq" id="WP_312875136.1">
    <property type="nucleotide sequence ID" value="NZ_JACHMN010000002.1"/>
</dbReference>
<gene>
    <name evidence="4" type="ORF">F4553_001677</name>
</gene>
<dbReference type="EMBL" id="JACHMN010000002">
    <property type="protein sequence ID" value="MBB5868298.1"/>
    <property type="molecule type" value="Genomic_DNA"/>
</dbReference>
<dbReference type="AlphaFoldDB" id="A0A841BLR2"/>
<dbReference type="GO" id="GO:0004016">
    <property type="term" value="F:adenylate cyclase activity"/>
    <property type="evidence" value="ECO:0007669"/>
    <property type="project" value="TreeGrafter"/>
</dbReference>
<dbReference type="PANTHER" id="PTHR16305">
    <property type="entry name" value="TESTICULAR SOLUBLE ADENYLYL CYCLASE"/>
    <property type="match status" value="1"/>
</dbReference>
<keyword evidence="1" id="KW-0547">Nucleotide-binding</keyword>
<keyword evidence="2" id="KW-0067">ATP-binding</keyword>
<dbReference type="CDD" id="cd06170">
    <property type="entry name" value="LuxR_C_like"/>
    <property type="match status" value="1"/>
</dbReference>
<dbReference type="InterPro" id="IPR016032">
    <property type="entry name" value="Sig_transdc_resp-reg_C-effctor"/>
</dbReference>
<dbReference type="Proteomes" id="UP000587527">
    <property type="component" value="Unassembled WGS sequence"/>
</dbReference>
<accession>A0A841BLR2</accession>
<dbReference type="PRINTS" id="PR00038">
    <property type="entry name" value="HTHLUXR"/>
</dbReference>
<dbReference type="InterPro" id="IPR027417">
    <property type="entry name" value="P-loop_NTPase"/>
</dbReference>
<keyword evidence="5" id="KW-1185">Reference proteome</keyword>
<keyword evidence="4" id="KW-0238">DNA-binding</keyword>
<proteinExistence type="predicted"/>
<reference evidence="4 5" key="1">
    <citation type="submission" date="2020-08" db="EMBL/GenBank/DDBJ databases">
        <title>Sequencing the genomes of 1000 actinobacteria strains.</title>
        <authorList>
            <person name="Klenk H.-P."/>
        </authorList>
    </citation>
    <scope>NUCLEOTIDE SEQUENCE [LARGE SCALE GENOMIC DNA]</scope>
    <source>
        <strain evidence="4 5">DSM 45362</strain>
    </source>
</reference>
<dbReference type="InterPro" id="IPR036388">
    <property type="entry name" value="WH-like_DNA-bd_sf"/>
</dbReference>
<dbReference type="InterPro" id="IPR041664">
    <property type="entry name" value="AAA_16"/>
</dbReference>